<dbReference type="Proteomes" id="UP000201506">
    <property type="component" value="Segment"/>
</dbReference>
<name>A0A0K1LLY6_9CAUD</name>
<organism evidence="2 3">
    <name type="scientific">Rhodobacter phage RcRhea</name>
    <dbReference type="NCBI Taxonomy" id="1662332"/>
    <lineage>
        <taxon>Viruses</taxon>
        <taxon>Duplodnaviria</taxon>
        <taxon>Heunggongvirae</taxon>
        <taxon>Uroviricota</taxon>
        <taxon>Caudoviricetes</taxon>
        <taxon>Cronusvirus</taxon>
        <taxon>Cronusvirus cronus</taxon>
    </lineage>
</organism>
<evidence type="ECO:0000313" key="2">
    <source>
        <dbReference type="EMBL" id="AKU43248.1"/>
    </source>
</evidence>
<dbReference type="Pfam" id="PF23987">
    <property type="entry name" value="Phage_holin_10"/>
    <property type="match status" value="1"/>
</dbReference>
<keyword evidence="1" id="KW-1133">Transmembrane helix</keyword>
<protein>
    <submittedName>
        <fullName evidence="2">Uncharacterized protein</fullName>
    </submittedName>
</protein>
<dbReference type="GeneID" id="26639923"/>
<dbReference type="RefSeq" id="YP_009213471.1">
    <property type="nucleotide sequence ID" value="NC_028954.1"/>
</dbReference>
<reference evidence="2 3" key="1">
    <citation type="journal article" date="2016" name="Genome Announc.">
        <title>Complete Genome Sequences of Five Bacteriophages That Infect Rhodobacter capsulatus.</title>
        <authorList>
            <person name="Bollivar D.W."/>
            <person name="Bernardoni B."/>
            <person name="Bockman M.R."/>
            <person name="Miller B.M."/>
            <person name="Russell D.A."/>
            <person name="Delesalle V.A."/>
            <person name="Krukonis G.P."/>
            <person name="Hatfull G.F."/>
            <person name="Cross M.R."/>
            <person name="Szewczyk M.M."/>
            <person name="Eppurath A."/>
        </authorList>
    </citation>
    <scope>NUCLEOTIDE SEQUENCE [LARGE SCALE GENOMIC DNA]</scope>
</reference>
<gene>
    <name evidence="2" type="ORF">RCRHEA_4</name>
</gene>
<feature type="transmembrane region" description="Helical" evidence="1">
    <location>
        <begin position="48"/>
        <end position="70"/>
    </location>
</feature>
<evidence type="ECO:0000313" key="3">
    <source>
        <dbReference type="Proteomes" id="UP000201506"/>
    </source>
</evidence>
<accession>A0A0K1LLY6</accession>
<keyword evidence="1" id="KW-0472">Membrane</keyword>
<keyword evidence="1" id="KW-0812">Transmembrane</keyword>
<evidence type="ECO:0000256" key="1">
    <source>
        <dbReference type="SAM" id="Phobius"/>
    </source>
</evidence>
<dbReference type="EMBL" id="KR935216">
    <property type="protein sequence ID" value="AKU43248.1"/>
    <property type="molecule type" value="Genomic_DNA"/>
</dbReference>
<dbReference type="KEGG" id="vg:26639923"/>
<proteinExistence type="predicted"/>
<sequence>MFKGVFALFLRYVLLIGGSALATAGWITQTGASHFCFDARVVADAAASAAVMMAGGGASVAAGVGWRWWVRRRGGVT</sequence>
<dbReference type="InterPro" id="IPR058159">
    <property type="entry name" value="Phage_holin_10"/>
</dbReference>